<dbReference type="RefSeq" id="WP_145062386.1">
    <property type="nucleotide sequence ID" value="NZ_CP036263.1"/>
</dbReference>
<dbReference type="OrthoDB" id="238183at2"/>
<proteinExistence type="predicted"/>
<name>A0A517N0P3_9BACT</name>
<feature type="region of interest" description="Disordered" evidence="1">
    <location>
        <begin position="1"/>
        <end position="26"/>
    </location>
</feature>
<protein>
    <recommendedName>
        <fullName evidence="2">Conserved hypothetical protein CHP03032 domain-containing protein</fullName>
    </recommendedName>
</protein>
<dbReference type="EMBL" id="CP036263">
    <property type="protein sequence ID" value="QDT00709.1"/>
    <property type="molecule type" value="Genomic_DNA"/>
</dbReference>
<dbReference type="AlphaFoldDB" id="A0A517N0P3"/>
<dbReference type="Proteomes" id="UP000319852">
    <property type="component" value="Chromosome"/>
</dbReference>
<dbReference type="KEGG" id="amob:HG15A2_40490"/>
<feature type="domain" description="Conserved hypothetical protein CHP03032" evidence="2">
    <location>
        <begin position="32"/>
        <end position="362"/>
    </location>
</feature>
<dbReference type="InterPro" id="IPR017481">
    <property type="entry name" value="CHP03032"/>
</dbReference>
<dbReference type="SUPFAM" id="SSF63829">
    <property type="entry name" value="Calcium-dependent phosphotriesterase"/>
    <property type="match status" value="1"/>
</dbReference>
<evidence type="ECO:0000256" key="1">
    <source>
        <dbReference type="SAM" id="MobiDB-lite"/>
    </source>
</evidence>
<evidence type="ECO:0000313" key="4">
    <source>
        <dbReference type="Proteomes" id="UP000319852"/>
    </source>
</evidence>
<reference evidence="3 4" key="1">
    <citation type="submission" date="2019-02" db="EMBL/GenBank/DDBJ databases">
        <title>Deep-cultivation of Planctomycetes and their phenomic and genomic characterization uncovers novel biology.</title>
        <authorList>
            <person name="Wiegand S."/>
            <person name="Jogler M."/>
            <person name="Boedeker C."/>
            <person name="Pinto D."/>
            <person name="Vollmers J."/>
            <person name="Rivas-Marin E."/>
            <person name="Kohn T."/>
            <person name="Peeters S.H."/>
            <person name="Heuer A."/>
            <person name="Rast P."/>
            <person name="Oberbeckmann S."/>
            <person name="Bunk B."/>
            <person name="Jeske O."/>
            <person name="Meyerdierks A."/>
            <person name="Storesund J.E."/>
            <person name="Kallscheuer N."/>
            <person name="Luecker S."/>
            <person name="Lage O.M."/>
            <person name="Pohl T."/>
            <person name="Merkel B.J."/>
            <person name="Hornburger P."/>
            <person name="Mueller R.-W."/>
            <person name="Bruemmer F."/>
            <person name="Labrenz M."/>
            <person name="Spormann A.M."/>
            <person name="Op den Camp H."/>
            <person name="Overmann J."/>
            <person name="Amann R."/>
            <person name="Jetten M.S.M."/>
            <person name="Mascher T."/>
            <person name="Medema M.H."/>
            <person name="Devos D.P."/>
            <person name="Kaster A.-K."/>
            <person name="Ovreas L."/>
            <person name="Rohde M."/>
            <person name="Galperin M.Y."/>
            <person name="Jogler C."/>
        </authorList>
    </citation>
    <scope>NUCLEOTIDE SEQUENCE [LARGE SCALE GENOMIC DNA]</scope>
    <source>
        <strain evidence="3 4">HG15A2</strain>
    </source>
</reference>
<evidence type="ECO:0000313" key="3">
    <source>
        <dbReference type="EMBL" id="QDT00709.1"/>
    </source>
</evidence>
<evidence type="ECO:0000259" key="2">
    <source>
        <dbReference type="Pfam" id="PF16261"/>
    </source>
</evidence>
<keyword evidence="4" id="KW-1185">Reference proteome</keyword>
<gene>
    <name evidence="3" type="ORF">HG15A2_40490</name>
</gene>
<organism evidence="3 4">
    <name type="scientific">Adhaeretor mobilis</name>
    <dbReference type="NCBI Taxonomy" id="1930276"/>
    <lineage>
        <taxon>Bacteria</taxon>
        <taxon>Pseudomonadati</taxon>
        <taxon>Planctomycetota</taxon>
        <taxon>Planctomycetia</taxon>
        <taxon>Pirellulales</taxon>
        <taxon>Lacipirellulaceae</taxon>
        <taxon>Adhaeretor</taxon>
    </lineage>
</organism>
<dbReference type="NCBIfam" id="TIGR03032">
    <property type="entry name" value="TIGR03032 family protein"/>
    <property type="match status" value="1"/>
</dbReference>
<sequence length="391" mass="42589">MSDSPQPINESPEEAAPADPTTEPLRSVHTTSFPQVLDELGCSVLVTTYQAGKLVVLRNDGGVLNTHFRNLHKPMGLALSGGRLVVGCSVDVWEFHNVPAVCAKLDENEDYPASSAKHDACFLPRRSHCTGDIQIHEMAFSKGEGGREKEEVDLVFVNTTFSCLAKRSEENSFTPVWRPSFIDSYIPGDCCHLNGLATLDGRVSHVTALGETNAPGGWRENKRNGGLLIDVDSQEILLRGLSMPHSPRWYNGKLWLLESGEGTIGTVDLASGKYEPVAQFPGFTRGLSFIGPLAFVGLSQVRESAVFSGIPLVERLEKAEERNCGVWVVNIETGQTVAFCQFEEGVQEIFAVEVLPGIRFPDLVNHDPKIVGSAYVLDDAALADVPEDLRS</sequence>
<dbReference type="Pfam" id="PF16261">
    <property type="entry name" value="DUF4915"/>
    <property type="match status" value="1"/>
</dbReference>
<accession>A0A517N0P3</accession>